<protein>
    <submittedName>
        <fullName evidence="2">THAP-type domain-containing protein</fullName>
    </submittedName>
</protein>
<proteinExistence type="predicted"/>
<accession>A0AC35TYA8</accession>
<dbReference type="Proteomes" id="UP000095286">
    <property type="component" value="Unplaced"/>
</dbReference>
<sequence>MGCVSSKFCSPSLPDKSIRDYWHVEGVILDDQLEGKLVRRPSGVLYVFNGNLEFRSQVCFTKKVDSRISMNICNIQSVSSNNKFTSLSNGKCISEAVVEISSSDPTGKISHIAFITNKADLISQTLKSICDKHRQKPRIFQFNSIDVEGIEIELP</sequence>
<reference evidence="2" key="1">
    <citation type="submission" date="2016-11" db="UniProtKB">
        <authorList>
            <consortium name="WormBaseParasite"/>
        </authorList>
    </citation>
    <scope>IDENTIFICATION</scope>
    <source>
        <strain evidence="2">KR3021</strain>
    </source>
</reference>
<dbReference type="WBParaSite" id="RSKR_0000573800.1">
    <property type="protein sequence ID" value="RSKR_0000573800.1"/>
    <property type="gene ID" value="RSKR_0000573800"/>
</dbReference>
<organism evidence="1 2">
    <name type="scientific">Rhabditophanes sp. KR3021</name>
    <dbReference type="NCBI Taxonomy" id="114890"/>
    <lineage>
        <taxon>Eukaryota</taxon>
        <taxon>Metazoa</taxon>
        <taxon>Ecdysozoa</taxon>
        <taxon>Nematoda</taxon>
        <taxon>Chromadorea</taxon>
        <taxon>Rhabditida</taxon>
        <taxon>Tylenchina</taxon>
        <taxon>Panagrolaimomorpha</taxon>
        <taxon>Strongyloidoidea</taxon>
        <taxon>Alloionematidae</taxon>
        <taxon>Rhabditophanes</taxon>
    </lineage>
</organism>
<name>A0AC35TYA8_9BILA</name>
<evidence type="ECO:0000313" key="1">
    <source>
        <dbReference type="Proteomes" id="UP000095286"/>
    </source>
</evidence>
<evidence type="ECO:0000313" key="2">
    <source>
        <dbReference type="WBParaSite" id="RSKR_0000573800.1"/>
    </source>
</evidence>